<feature type="transmembrane region" description="Helical" evidence="8">
    <location>
        <begin position="238"/>
        <end position="255"/>
    </location>
</feature>
<evidence type="ECO:0000256" key="7">
    <source>
        <dbReference type="SAM" id="MobiDB-lite"/>
    </source>
</evidence>
<dbReference type="InterPro" id="IPR010290">
    <property type="entry name" value="TM_effector"/>
</dbReference>
<gene>
    <name evidence="10" type="ORF">G443_002062</name>
</gene>
<feature type="transmembrane region" description="Helical" evidence="8">
    <location>
        <begin position="109"/>
        <end position="129"/>
    </location>
</feature>
<dbReference type="CDD" id="cd06173">
    <property type="entry name" value="MFS_MefA_like"/>
    <property type="match status" value="1"/>
</dbReference>
<keyword evidence="11" id="KW-1185">Reference proteome</keyword>
<feature type="compositionally biased region" description="Basic and acidic residues" evidence="7">
    <location>
        <begin position="418"/>
        <end position="431"/>
    </location>
</feature>
<feature type="region of interest" description="Disordered" evidence="7">
    <location>
        <begin position="417"/>
        <end position="448"/>
    </location>
</feature>
<feature type="transmembrane region" description="Helical" evidence="8">
    <location>
        <begin position="54"/>
        <end position="73"/>
    </location>
</feature>
<sequence>MIVEPGAPKPALSRDFRLLWSADFSSQLGNAVQFVALPLIAATVFGAGPLEMGLLAAAGTVPNLVIGLPAGVWVDRLRRRPLLRWTERGQALVLASVPLAWWAEMLTMAQLYVVAVLSGALFTLFEVASQSYLPALVGRRLLPDANSRLQTTRQVIQFSGRPLGGLLAQILGATNAVVVCVLGFVGSTTLLGRIRDEEVPPERARGGRLSVEVAAGLRFLFQHWLLRPTSLCVTVHNFFLNVYVAVSVLFLVRDLQLPEGVVGLLISVTGAGGILGGLTVRRWATRFGKVRALILIMVVTTPFRLLVPFADTGWALSLFVLGVLGGGYGTIAFQVLAVSLRQTVCPDDLLGRVNASARFLTWGVIPLGSLAGGALGELVGLRPTMWVAGVGMVLSTSFLLVAPMRLLREAPEEFVGQELRRDAVEEDRPGTSDDNSPQGPAGNPRPVS</sequence>
<dbReference type="RefSeq" id="WP_051313806.1">
    <property type="nucleotide sequence ID" value="NZ_AUBJ02000001.1"/>
</dbReference>
<dbReference type="PANTHER" id="PTHR23513:SF6">
    <property type="entry name" value="MAJOR FACILITATOR SUPERFAMILY ASSOCIATED DOMAIN-CONTAINING PROTEIN"/>
    <property type="match status" value="1"/>
</dbReference>
<evidence type="ECO:0000256" key="5">
    <source>
        <dbReference type="ARBA" id="ARBA00022989"/>
    </source>
</evidence>
<dbReference type="InterPro" id="IPR020846">
    <property type="entry name" value="MFS_dom"/>
</dbReference>
<comment type="subcellular location">
    <subcellularLocation>
        <location evidence="1">Cell membrane</location>
        <topology evidence="1">Multi-pass membrane protein</topology>
    </subcellularLocation>
</comment>
<evidence type="ECO:0000313" key="11">
    <source>
        <dbReference type="Proteomes" id="UP000791080"/>
    </source>
</evidence>
<feature type="transmembrane region" description="Helical" evidence="8">
    <location>
        <begin position="359"/>
        <end position="379"/>
    </location>
</feature>
<evidence type="ECO:0000256" key="1">
    <source>
        <dbReference type="ARBA" id="ARBA00004651"/>
    </source>
</evidence>
<protein>
    <submittedName>
        <fullName evidence="10">Arabinose efflux permease, MFS family</fullName>
    </submittedName>
</protein>
<feature type="transmembrane region" description="Helical" evidence="8">
    <location>
        <begin position="292"/>
        <end position="310"/>
    </location>
</feature>
<accession>A0ABT1JH19</accession>
<evidence type="ECO:0000259" key="9">
    <source>
        <dbReference type="PROSITE" id="PS50850"/>
    </source>
</evidence>
<evidence type="ECO:0000256" key="2">
    <source>
        <dbReference type="ARBA" id="ARBA00022448"/>
    </source>
</evidence>
<evidence type="ECO:0000256" key="4">
    <source>
        <dbReference type="ARBA" id="ARBA00022692"/>
    </source>
</evidence>
<evidence type="ECO:0000256" key="6">
    <source>
        <dbReference type="ARBA" id="ARBA00023136"/>
    </source>
</evidence>
<keyword evidence="5 8" id="KW-1133">Transmembrane helix</keyword>
<dbReference type="Pfam" id="PF05977">
    <property type="entry name" value="MFS_3"/>
    <property type="match status" value="1"/>
</dbReference>
<keyword evidence="2" id="KW-0813">Transport</keyword>
<feature type="transmembrane region" description="Helical" evidence="8">
    <location>
        <begin position="316"/>
        <end position="338"/>
    </location>
</feature>
<feature type="transmembrane region" description="Helical" evidence="8">
    <location>
        <begin position="385"/>
        <end position="402"/>
    </location>
</feature>
<comment type="caution">
    <text evidence="10">The sequence shown here is derived from an EMBL/GenBank/DDBJ whole genome shotgun (WGS) entry which is preliminary data.</text>
</comment>
<name>A0ABT1JH19_ACTCY</name>
<dbReference type="InterPro" id="IPR036259">
    <property type="entry name" value="MFS_trans_sf"/>
</dbReference>
<evidence type="ECO:0000313" key="10">
    <source>
        <dbReference type="EMBL" id="MCP2331792.1"/>
    </source>
</evidence>
<reference evidence="10 11" key="1">
    <citation type="submission" date="2013-07" db="EMBL/GenBank/DDBJ databases">
        <authorList>
            <consortium name="DOE Joint Genome Institute"/>
            <person name="Reeve W."/>
            <person name="Huntemann M."/>
            <person name="Han J."/>
            <person name="Chen A."/>
            <person name="Kyrpides N."/>
            <person name="Mavromatis K."/>
            <person name="Markowitz V."/>
            <person name="Palaniappan K."/>
            <person name="Ivanova N."/>
            <person name="Schaumberg A."/>
            <person name="Pati A."/>
            <person name="Liolios K."/>
            <person name="Nordberg H.P."/>
            <person name="Cantor M.N."/>
            <person name="Hua S.X."/>
            <person name="Woyke T."/>
        </authorList>
    </citation>
    <scope>NUCLEOTIDE SEQUENCE [LARGE SCALE GENOMIC DNA]</scope>
    <source>
        <strain evidence="10 11">DSM 43889</strain>
    </source>
</reference>
<evidence type="ECO:0000256" key="8">
    <source>
        <dbReference type="SAM" id="Phobius"/>
    </source>
</evidence>
<dbReference type="PANTHER" id="PTHR23513">
    <property type="entry name" value="INTEGRAL MEMBRANE EFFLUX PROTEIN-RELATED"/>
    <property type="match status" value="1"/>
</dbReference>
<dbReference type="Proteomes" id="UP000791080">
    <property type="component" value="Unassembled WGS sequence"/>
</dbReference>
<feature type="transmembrane region" description="Helical" evidence="8">
    <location>
        <begin position="163"/>
        <end position="186"/>
    </location>
</feature>
<dbReference type="SUPFAM" id="SSF103473">
    <property type="entry name" value="MFS general substrate transporter"/>
    <property type="match status" value="1"/>
</dbReference>
<organism evidence="10 11">
    <name type="scientific">Actinoalloteichus caeruleus DSM 43889</name>
    <dbReference type="NCBI Taxonomy" id="1120930"/>
    <lineage>
        <taxon>Bacteria</taxon>
        <taxon>Bacillati</taxon>
        <taxon>Actinomycetota</taxon>
        <taxon>Actinomycetes</taxon>
        <taxon>Pseudonocardiales</taxon>
        <taxon>Pseudonocardiaceae</taxon>
        <taxon>Actinoalloteichus</taxon>
        <taxon>Actinoalloteichus cyanogriseus</taxon>
    </lineage>
</organism>
<proteinExistence type="predicted"/>
<evidence type="ECO:0000256" key="3">
    <source>
        <dbReference type="ARBA" id="ARBA00022475"/>
    </source>
</evidence>
<keyword evidence="6 8" id="KW-0472">Membrane</keyword>
<feature type="domain" description="Major facilitator superfamily (MFS) profile" evidence="9">
    <location>
        <begin position="225"/>
        <end position="448"/>
    </location>
</feature>
<feature type="transmembrane region" description="Helical" evidence="8">
    <location>
        <begin position="261"/>
        <end position="280"/>
    </location>
</feature>
<dbReference type="Gene3D" id="1.20.1250.20">
    <property type="entry name" value="MFS general substrate transporter like domains"/>
    <property type="match status" value="1"/>
</dbReference>
<reference evidence="10 11" key="2">
    <citation type="submission" date="2022-06" db="EMBL/GenBank/DDBJ databases">
        <title>Genomic Encyclopedia of Type Strains, Phase I: the one thousand microbial genomes (KMG-I) project.</title>
        <authorList>
            <person name="Kyrpides N."/>
        </authorList>
    </citation>
    <scope>NUCLEOTIDE SEQUENCE [LARGE SCALE GENOMIC DNA]</scope>
    <source>
        <strain evidence="10 11">DSM 43889</strain>
    </source>
</reference>
<keyword evidence="4 8" id="KW-0812">Transmembrane</keyword>
<dbReference type="EMBL" id="AUBJ02000001">
    <property type="protein sequence ID" value="MCP2331792.1"/>
    <property type="molecule type" value="Genomic_DNA"/>
</dbReference>
<dbReference type="PROSITE" id="PS50850">
    <property type="entry name" value="MFS"/>
    <property type="match status" value="1"/>
</dbReference>
<keyword evidence="3" id="KW-1003">Cell membrane</keyword>